<evidence type="ECO:0000313" key="2">
    <source>
        <dbReference type="Proteomes" id="UP000295620"/>
    </source>
</evidence>
<accession>A0A4R6SUW3</accession>
<keyword evidence="2" id="KW-1185">Reference proteome</keyword>
<dbReference type="RefSeq" id="WP_166664882.1">
    <property type="nucleotide sequence ID" value="NZ_SNYC01000005.1"/>
</dbReference>
<evidence type="ECO:0000313" key="1">
    <source>
        <dbReference type="EMBL" id="TDQ08229.1"/>
    </source>
</evidence>
<name>A0A4R6SUW3_9SPHI</name>
<dbReference type="Proteomes" id="UP000295620">
    <property type="component" value="Unassembled WGS sequence"/>
</dbReference>
<organism evidence="1 2">
    <name type="scientific">Pedobacter metabolipauper</name>
    <dbReference type="NCBI Taxonomy" id="425513"/>
    <lineage>
        <taxon>Bacteria</taxon>
        <taxon>Pseudomonadati</taxon>
        <taxon>Bacteroidota</taxon>
        <taxon>Sphingobacteriia</taxon>
        <taxon>Sphingobacteriales</taxon>
        <taxon>Sphingobacteriaceae</taxon>
        <taxon>Pedobacter</taxon>
    </lineage>
</organism>
<reference evidence="1 2" key="1">
    <citation type="submission" date="2019-03" db="EMBL/GenBank/DDBJ databases">
        <title>Genomic Encyclopedia of Archaeal and Bacterial Type Strains, Phase II (KMG-II): from individual species to whole genera.</title>
        <authorList>
            <person name="Goeker M."/>
        </authorList>
    </citation>
    <scope>NUCLEOTIDE SEQUENCE [LARGE SCALE GENOMIC DNA]</scope>
    <source>
        <strain evidence="1 2">DSM 19035</strain>
    </source>
</reference>
<proteinExistence type="predicted"/>
<comment type="caution">
    <text evidence="1">The sequence shown here is derived from an EMBL/GenBank/DDBJ whole genome shotgun (WGS) entry which is preliminary data.</text>
</comment>
<sequence length="48" mass="5348">MFHTTKKLIEDFKAKGTNLSEEEAGNMMLAKLAIALNLTASNQKPERI</sequence>
<dbReference type="AlphaFoldDB" id="A0A4R6SUW3"/>
<protein>
    <submittedName>
        <fullName evidence="1">Uncharacterized protein</fullName>
    </submittedName>
</protein>
<dbReference type="EMBL" id="SNYC01000005">
    <property type="protein sequence ID" value="TDQ08229.1"/>
    <property type="molecule type" value="Genomic_DNA"/>
</dbReference>
<gene>
    <name evidence="1" type="ORF">ATK78_2737</name>
</gene>